<keyword evidence="4 7" id="KW-0863">Zinc-finger</keyword>
<evidence type="ECO:0000256" key="2">
    <source>
        <dbReference type="ARBA" id="ARBA00022723"/>
    </source>
</evidence>
<dbReference type="PANTHER" id="PTHR11685">
    <property type="entry name" value="RBR FAMILY RING FINGER AND IBR DOMAIN-CONTAINING"/>
    <property type="match status" value="1"/>
</dbReference>
<evidence type="ECO:0000256" key="8">
    <source>
        <dbReference type="SAM" id="MobiDB-lite"/>
    </source>
</evidence>
<dbReference type="Gene3D" id="1.20.120.1750">
    <property type="match status" value="1"/>
</dbReference>
<evidence type="ECO:0000259" key="9">
    <source>
        <dbReference type="PROSITE" id="PS50089"/>
    </source>
</evidence>
<evidence type="ECO:0000313" key="11">
    <source>
        <dbReference type="EMBL" id="ORX48245.1"/>
    </source>
</evidence>
<feature type="domain" description="RING-type" evidence="10">
    <location>
        <begin position="37"/>
        <end position="345"/>
    </location>
</feature>
<dbReference type="AlphaFoldDB" id="A0A1X2G941"/>
<evidence type="ECO:0000256" key="4">
    <source>
        <dbReference type="ARBA" id="ARBA00022771"/>
    </source>
</evidence>
<keyword evidence="1" id="KW-0808">Transferase</keyword>
<evidence type="ECO:0000256" key="3">
    <source>
        <dbReference type="ARBA" id="ARBA00022737"/>
    </source>
</evidence>
<dbReference type="InterPro" id="IPR031127">
    <property type="entry name" value="E3_UB_ligase_RBR"/>
</dbReference>
<dbReference type="OrthoDB" id="10264956at2759"/>
<name>A0A1X2G941_9FUNG</name>
<evidence type="ECO:0000313" key="12">
    <source>
        <dbReference type="Proteomes" id="UP000242146"/>
    </source>
</evidence>
<protein>
    <recommendedName>
        <fullName evidence="13">RING-type domain-containing protein</fullName>
    </recommendedName>
</protein>
<gene>
    <name evidence="11" type="ORF">DM01DRAFT_1338709</name>
</gene>
<keyword evidence="3" id="KW-0677">Repeat</keyword>
<organism evidence="11 12">
    <name type="scientific">Hesseltinella vesiculosa</name>
    <dbReference type="NCBI Taxonomy" id="101127"/>
    <lineage>
        <taxon>Eukaryota</taxon>
        <taxon>Fungi</taxon>
        <taxon>Fungi incertae sedis</taxon>
        <taxon>Mucoromycota</taxon>
        <taxon>Mucoromycotina</taxon>
        <taxon>Mucoromycetes</taxon>
        <taxon>Mucorales</taxon>
        <taxon>Cunninghamellaceae</taxon>
        <taxon>Hesseltinella</taxon>
    </lineage>
</organism>
<proteinExistence type="predicted"/>
<dbReference type="GO" id="GO:0004842">
    <property type="term" value="F:ubiquitin-protein transferase activity"/>
    <property type="evidence" value="ECO:0007669"/>
    <property type="project" value="InterPro"/>
</dbReference>
<dbReference type="CDD" id="cd20335">
    <property type="entry name" value="BRcat_RBR"/>
    <property type="match status" value="1"/>
</dbReference>
<keyword evidence="12" id="KW-1185">Reference proteome</keyword>
<evidence type="ECO:0000256" key="5">
    <source>
        <dbReference type="ARBA" id="ARBA00022786"/>
    </source>
</evidence>
<dbReference type="GO" id="GO:0008270">
    <property type="term" value="F:zinc ion binding"/>
    <property type="evidence" value="ECO:0007669"/>
    <property type="project" value="UniProtKB-KW"/>
</dbReference>
<dbReference type="Pfam" id="PF22191">
    <property type="entry name" value="IBR_1"/>
    <property type="match status" value="1"/>
</dbReference>
<feature type="domain" description="RING-type" evidence="9">
    <location>
        <begin position="41"/>
        <end position="90"/>
    </location>
</feature>
<reference evidence="11 12" key="1">
    <citation type="submission" date="2016-07" db="EMBL/GenBank/DDBJ databases">
        <title>Pervasive Adenine N6-methylation of Active Genes in Fungi.</title>
        <authorList>
            <consortium name="DOE Joint Genome Institute"/>
            <person name="Mondo S.J."/>
            <person name="Dannebaum R.O."/>
            <person name="Kuo R.C."/>
            <person name="Labutti K."/>
            <person name="Haridas S."/>
            <person name="Kuo A."/>
            <person name="Salamov A."/>
            <person name="Ahrendt S.R."/>
            <person name="Lipzen A."/>
            <person name="Sullivan W."/>
            <person name="Andreopoulos W.B."/>
            <person name="Clum A."/>
            <person name="Lindquist E."/>
            <person name="Daum C."/>
            <person name="Ramamoorthy G.K."/>
            <person name="Gryganskyi A."/>
            <person name="Culley D."/>
            <person name="Magnuson J.K."/>
            <person name="James T.Y."/>
            <person name="O'Malley M.A."/>
            <person name="Stajich J.E."/>
            <person name="Spatafora J.W."/>
            <person name="Visel A."/>
            <person name="Grigoriev I.V."/>
        </authorList>
    </citation>
    <scope>NUCLEOTIDE SEQUENCE [LARGE SCALE GENOMIC DNA]</scope>
    <source>
        <strain evidence="11 12">NRRL 3301</strain>
    </source>
</reference>
<dbReference type="PROSITE" id="PS51873">
    <property type="entry name" value="TRIAD"/>
    <property type="match status" value="1"/>
</dbReference>
<keyword evidence="5" id="KW-0833">Ubl conjugation pathway</keyword>
<feature type="region of interest" description="Disordered" evidence="8">
    <location>
        <begin position="1"/>
        <end position="28"/>
    </location>
</feature>
<keyword evidence="2" id="KW-0479">Metal-binding</keyword>
<dbReference type="SUPFAM" id="SSF57850">
    <property type="entry name" value="RING/U-box"/>
    <property type="match status" value="2"/>
</dbReference>
<sequence>MTSQQEEMTEHSPPSTESQPHDDESDLGSSADDLDFWVQRCSICFDAPLDFCLDFCRDQYCVDCFQRYVTEVVKSSWGLSVTKVKCPVCQVLVPQSEWSQYVPRAIVEHYNKYNQPFRSFTRCCPACENEAVPCDAHLKPNLLHPRFLCEKVQTMADGCVLDNNQHFKQKLNDLLPQLQTDIWSPTGLLELYQQTMDVAIAINQHHRDHQIPTTVSPYDISSAFLVIEMPPESWKQMQFLHIGYFPNTTCSSCSITFCLQCGFENHSPQSCEENMKHMTLANDDTMQTVQWQLKHSRRCPSCSIMINRDEGCNKVDCSLCGFTFCWSCRSPWSEKCGFYHCAQTGDSNEKSYSSDYNVSPTITPPTFNASLLFYPSPTHRPSWAYLIFQPSMLDCPWM</sequence>
<evidence type="ECO:0000259" key="10">
    <source>
        <dbReference type="PROSITE" id="PS51873"/>
    </source>
</evidence>
<feature type="compositionally biased region" description="Polar residues" evidence="8">
    <location>
        <begin position="1"/>
        <end position="18"/>
    </location>
</feature>
<dbReference type="Proteomes" id="UP000242146">
    <property type="component" value="Unassembled WGS sequence"/>
</dbReference>
<dbReference type="InterPro" id="IPR044066">
    <property type="entry name" value="TRIAD_supradom"/>
</dbReference>
<dbReference type="CDD" id="cd20336">
    <property type="entry name" value="Rcat_RBR"/>
    <property type="match status" value="1"/>
</dbReference>
<evidence type="ECO:0000256" key="7">
    <source>
        <dbReference type="PROSITE-ProRule" id="PRU00175"/>
    </source>
</evidence>
<dbReference type="EMBL" id="MCGT01000030">
    <property type="protein sequence ID" value="ORX48245.1"/>
    <property type="molecule type" value="Genomic_DNA"/>
</dbReference>
<evidence type="ECO:0008006" key="13">
    <source>
        <dbReference type="Google" id="ProtNLM"/>
    </source>
</evidence>
<evidence type="ECO:0000256" key="6">
    <source>
        <dbReference type="ARBA" id="ARBA00022833"/>
    </source>
</evidence>
<accession>A0A1X2G941</accession>
<dbReference type="GO" id="GO:0016567">
    <property type="term" value="P:protein ubiquitination"/>
    <property type="evidence" value="ECO:0007669"/>
    <property type="project" value="InterPro"/>
</dbReference>
<comment type="caution">
    <text evidence="11">The sequence shown here is derived from an EMBL/GenBank/DDBJ whole genome shotgun (WGS) entry which is preliminary data.</text>
</comment>
<dbReference type="InterPro" id="IPR001841">
    <property type="entry name" value="Znf_RING"/>
</dbReference>
<dbReference type="STRING" id="101127.A0A1X2G941"/>
<dbReference type="PROSITE" id="PS50089">
    <property type="entry name" value="ZF_RING_2"/>
    <property type="match status" value="1"/>
</dbReference>
<keyword evidence="6" id="KW-0862">Zinc</keyword>
<evidence type="ECO:0000256" key="1">
    <source>
        <dbReference type="ARBA" id="ARBA00022679"/>
    </source>
</evidence>